<dbReference type="SUPFAM" id="SSF49464">
    <property type="entry name" value="Carboxypeptidase regulatory domain-like"/>
    <property type="match status" value="1"/>
</dbReference>
<keyword evidence="10" id="KW-0732">Signal</keyword>
<comment type="similarity">
    <text evidence="8 9">Belongs to the TonB-dependent receptor family.</text>
</comment>
<evidence type="ECO:0000256" key="3">
    <source>
        <dbReference type="ARBA" id="ARBA00022452"/>
    </source>
</evidence>
<evidence type="ECO:0000256" key="10">
    <source>
        <dbReference type="SAM" id="SignalP"/>
    </source>
</evidence>
<dbReference type="InterPro" id="IPR008969">
    <property type="entry name" value="CarboxyPept-like_regulatory"/>
</dbReference>
<dbReference type="NCBIfam" id="TIGR04056">
    <property type="entry name" value="OMP_RagA_SusC"/>
    <property type="match status" value="1"/>
</dbReference>
<accession>A0A1I5V460</accession>
<dbReference type="Pfam" id="PF00593">
    <property type="entry name" value="TonB_dep_Rec_b-barrel"/>
    <property type="match status" value="1"/>
</dbReference>
<dbReference type="InterPro" id="IPR012910">
    <property type="entry name" value="Plug_dom"/>
</dbReference>
<evidence type="ECO:0000313" key="13">
    <source>
        <dbReference type="EMBL" id="SFQ02231.1"/>
    </source>
</evidence>
<feature type="domain" description="TonB-dependent receptor-like beta-barrel" evidence="11">
    <location>
        <begin position="411"/>
        <end position="1003"/>
    </location>
</feature>
<evidence type="ECO:0000256" key="9">
    <source>
        <dbReference type="RuleBase" id="RU003357"/>
    </source>
</evidence>
<evidence type="ECO:0000256" key="6">
    <source>
        <dbReference type="ARBA" id="ARBA00023136"/>
    </source>
</evidence>
<dbReference type="InterPro" id="IPR036942">
    <property type="entry name" value="Beta-barrel_TonB_sf"/>
</dbReference>
<feature type="domain" description="TonB-dependent receptor plug" evidence="12">
    <location>
        <begin position="121"/>
        <end position="229"/>
    </location>
</feature>
<dbReference type="STRING" id="1465490.SAMN05444277_104197"/>
<keyword evidence="2 8" id="KW-0813">Transport</keyword>
<evidence type="ECO:0000313" key="14">
    <source>
        <dbReference type="Proteomes" id="UP000199031"/>
    </source>
</evidence>
<proteinExistence type="inferred from homology"/>
<protein>
    <submittedName>
        <fullName evidence="13">TonB-linked outer membrane protein, SusC/RagA family</fullName>
    </submittedName>
</protein>
<dbReference type="PROSITE" id="PS52016">
    <property type="entry name" value="TONB_DEPENDENT_REC_3"/>
    <property type="match status" value="1"/>
</dbReference>
<comment type="subcellular location">
    <subcellularLocation>
        <location evidence="1 8">Cell outer membrane</location>
        <topology evidence="1 8">Multi-pass membrane protein</topology>
    </subcellularLocation>
</comment>
<evidence type="ECO:0000256" key="2">
    <source>
        <dbReference type="ARBA" id="ARBA00022448"/>
    </source>
</evidence>
<dbReference type="SUPFAM" id="SSF56935">
    <property type="entry name" value="Porins"/>
    <property type="match status" value="1"/>
</dbReference>
<reference evidence="13 14" key="1">
    <citation type="submission" date="2016-10" db="EMBL/GenBank/DDBJ databases">
        <authorList>
            <person name="de Groot N.N."/>
        </authorList>
    </citation>
    <scope>NUCLEOTIDE SEQUENCE [LARGE SCALE GENOMIC DNA]</scope>
    <source>
        <strain evidence="13 14">DSM 28286</strain>
    </source>
</reference>
<keyword evidence="5 9" id="KW-0798">TonB box</keyword>
<dbReference type="Gene3D" id="2.40.170.20">
    <property type="entry name" value="TonB-dependent receptor, beta-barrel domain"/>
    <property type="match status" value="1"/>
</dbReference>
<organism evidence="13 14">
    <name type="scientific">Parafilimonas terrae</name>
    <dbReference type="NCBI Taxonomy" id="1465490"/>
    <lineage>
        <taxon>Bacteria</taxon>
        <taxon>Pseudomonadati</taxon>
        <taxon>Bacteroidota</taxon>
        <taxon>Chitinophagia</taxon>
        <taxon>Chitinophagales</taxon>
        <taxon>Chitinophagaceae</taxon>
        <taxon>Parafilimonas</taxon>
    </lineage>
</organism>
<name>A0A1I5V460_9BACT</name>
<dbReference type="GO" id="GO:0009279">
    <property type="term" value="C:cell outer membrane"/>
    <property type="evidence" value="ECO:0007669"/>
    <property type="project" value="UniProtKB-SubCell"/>
</dbReference>
<keyword evidence="7 8" id="KW-0998">Cell outer membrane</keyword>
<evidence type="ECO:0000256" key="1">
    <source>
        <dbReference type="ARBA" id="ARBA00004571"/>
    </source>
</evidence>
<evidence type="ECO:0000259" key="12">
    <source>
        <dbReference type="Pfam" id="PF07715"/>
    </source>
</evidence>
<dbReference type="RefSeq" id="WP_218148461.1">
    <property type="nucleotide sequence ID" value="NZ_FOXQ01000004.1"/>
</dbReference>
<dbReference type="InterPro" id="IPR039426">
    <property type="entry name" value="TonB-dep_rcpt-like"/>
</dbReference>
<feature type="signal peptide" evidence="10">
    <location>
        <begin position="1"/>
        <end position="25"/>
    </location>
</feature>
<gene>
    <name evidence="13" type="ORF">SAMN05444277_104197</name>
</gene>
<dbReference type="InterPro" id="IPR023996">
    <property type="entry name" value="TonB-dep_OMP_SusC/RagA"/>
</dbReference>
<keyword evidence="4 8" id="KW-0812">Transmembrane</keyword>
<sequence length="1043" mass="117007">MKKVLYKWMLLSACLLFYAADTLFAQSPISVKGTVTAKENAKPLEGVTVMVEGSKHGITTNADGSFVLSNVPPSGKLIFSFVGYTSQTIPVNGQTTFNVTLELESSTLDQVVVIGYGTQQKKDLTGAVAQLKASQLENENPTQVTDMLRGNVAGLTISQTNSASAKGGGDLQIRGRSSINAGTTPLIVVDGVIYPGALSDINPNDISTIDVLKDATSAAVFGAKSASGVVIITTKKGSRKGAQITLNSNFGYGELAMNQPIYDGPGFVAWRTDVLNSINVNHKPYQFNDPSTLPDSISVDEWMAYDNSQGDPVDVWLNRLKMYPVEIANYKEGKTTDWYNMMFHKGLRQDHTVSVAGRKDEISYYLSANYTDNDGVIVGDDYQVFRVRTNLEAKIAKFLTAGINFQFADRDESQVPVNWGQMVNASPYGEKYKDGTTDLRDSPNDDVGNNINPFLDYTYTNRLQKTNTLFGTMFVKGELPYGFSYQVNFTPNYSFYRYFNGISAKDFQYKARGGVATRTDQTTFNWQVDNLIKWNKTYGDHSFDFTFLLNAEKFQSWRSQMDNEGFSPNDVLSYHNIGAGIKPVISSDDQVSTGDAMMGRLNYSYKQRYLLTASFRRDGYSAFGQKNPRADFPAVALGWVFSQEKFMQSNWLSYGKLRASWGKNGNRDIGRYYALSNLNTGKYQYIKADGTVVLISQLYVDRLQNPDLKWEKTTSYNLGLDFGLFNNRINGSFDVYEKQTKDLLILRSLPDISGFSNVWDNLGQVNNKGFEISITSANIAHKNFAWNTTLNFSLNRNEIKHLYGAVDVTDSTGKVIGREERDDVANRWFIGHALDAIWDLKVLGVWQQNEADEAAKYGVKPGDFKVQDFNGDGKYSDEDRQFLGYSNPRFQWTLRNQFTYKGFDFSFMIYSSWGQKLSYNNAKNNSGFIDRQNSYIVPYWTPEHPINDYARLYSSNGSAGFNVYRSASFIRLNNIALAYTLPQSLVNKAGLESMKLYVNANNVAVFAPDWDFWDPEFRNRDSNGNISTAIPPRIYSIGINVVF</sequence>
<keyword evidence="3 8" id="KW-1134">Transmembrane beta strand</keyword>
<evidence type="ECO:0000256" key="8">
    <source>
        <dbReference type="PROSITE-ProRule" id="PRU01360"/>
    </source>
</evidence>
<dbReference type="Gene3D" id="2.60.40.1120">
    <property type="entry name" value="Carboxypeptidase-like, regulatory domain"/>
    <property type="match status" value="1"/>
</dbReference>
<dbReference type="Pfam" id="PF13715">
    <property type="entry name" value="CarbopepD_reg_2"/>
    <property type="match status" value="1"/>
</dbReference>
<keyword evidence="14" id="KW-1185">Reference proteome</keyword>
<evidence type="ECO:0000259" key="11">
    <source>
        <dbReference type="Pfam" id="PF00593"/>
    </source>
</evidence>
<dbReference type="InterPro" id="IPR037066">
    <property type="entry name" value="Plug_dom_sf"/>
</dbReference>
<evidence type="ECO:0000256" key="4">
    <source>
        <dbReference type="ARBA" id="ARBA00022692"/>
    </source>
</evidence>
<dbReference type="EMBL" id="FOXQ01000004">
    <property type="protein sequence ID" value="SFQ02231.1"/>
    <property type="molecule type" value="Genomic_DNA"/>
</dbReference>
<dbReference type="Proteomes" id="UP000199031">
    <property type="component" value="Unassembled WGS sequence"/>
</dbReference>
<dbReference type="Gene3D" id="2.170.130.10">
    <property type="entry name" value="TonB-dependent receptor, plug domain"/>
    <property type="match status" value="1"/>
</dbReference>
<dbReference type="InterPro" id="IPR000531">
    <property type="entry name" value="Beta-barrel_TonB"/>
</dbReference>
<evidence type="ECO:0000256" key="7">
    <source>
        <dbReference type="ARBA" id="ARBA00023237"/>
    </source>
</evidence>
<keyword evidence="6 8" id="KW-0472">Membrane</keyword>
<dbReference type="AlphaFoldDB" id="A0A1I5V460"/>
<dbReference type="Pfam" id="PF07715">
    <property type="entry name" value="Plug"/>
    <property type="match status" value="1"/>
</dbReference>
<feature type="chain" id="PRO_5011705358" evidence="10">
    <location>
        <begin position="26"/>
        <end position="1043"/>
    </location>
</feature>
<evidence type="ECO:0000256" key="5">
    <source>
        <dbReference type="ARBA" id="ARBA00023077"/>
    </source>
</evidence>